<reference evidence="2 3" key="1">
    <citation type="submission" date="2021-04" db="EMBL/GenBank/DDBJ databases">
        <title>Complete genome sequence of a novel Streptococcus species.</title>
        <authorList>
            <person name="Teng J.L.L."/>
        </authorList>
    </citation>
    <scope>NUCLEOTIDE SEQUENCE [LARGE SCALE GENOMIC DNA]</scope>
    <source>
        <strain evidence="2 3">HKU75</strain>
    </source>
</reference>
<protein>
    <submittedName>
        <fullName evidence="2">GNAT family N-acetyltransferase</fullName>
    </submittedName>
</protein>
<gene>
    <name evidence="2" type="ORF">INT76_01025</name>
</gene>
<accession>A0ABX7YMF2</accession>
<dbReference type="InterPro" id="IPR016181">
    <property type="entry name" value="Acyl_CoA_acyltransferase"/>
</dbReference>
<dbReference type="RefSeq" id="WP_212571232.1">
    <property type="nucleotide sequence ID" value="NZ_CP073084.1"/>
</dbReference>
<dbReference type="InterPro" id="IPR000182">
    <property type="entry name" value="GNAT_dom"/>
</dbReference>
<name>A0ABX7YMF2_9STRE</name>
<organism evidence="2 3">
    <name type="scientific">Streptococcus oriscaviae</name>
    <dbReference type="NCBI Taxonomy" id="2781599"/>
    <lineage>
        <taxon>Bacteria</taxon>
        <taxon>Bacillati</taxon>
        <taxon>Bacillota</taxon>
        <taxon>Bacilli</taxon>
        <taxon>Lactobacillales</taxon>
        <taxon>Streptococcaceae</taxon>
        <taxon>Streptococcus</taxon>
    </lineage>
</organism>
<evidence type="ECO:0000259" key="1">
    <source>
        <dbReference type="PROSITE" id="PS51186"/>
    </source>
</evidence>
<evidence type="ECO:0000313" key="2">
    <source>
        <dbReference type="EMBL" id="QUE54509.1"/>
    </source>
</evidence>
<dbReference type="Gene3D" id="3.40.630.30">
    <property type="match status" value="1"/>
</dbReference>
<dbReference type="EMBL" id="CP073084">
    <property type="protein sequence ID" value="QUE54509.1"/>
    <property type="molecule type" value="Genomic_DNA"/>
</dbReference>
<dbReference type="SUPFAM" id="SSF55729">
    <property type="entry name" value="Acyl-CoA N-acyltransferases (Nat)"/>
    <property type="match status" value="1"/>
</dbReference>
<dbReference type="Proteomes" id="UP000677616">
    <property type="component" value="Chromosome"/>
</dbReference>
<proteinExistence type="predicted"/>
<sequence>MPIQGIEQKEFLPIDDNLRLRRYDGVHAFSFAWHQDPELVWLIDGDKELYTQDLLDRMYAFLAANGECYIIEVFESGQFVPIGDVTLFTDDFAIAIGDKRYWKAGIGFKVLNRMIERARELEFAEILVEEIYDWNQGSRRLFEKCGFEAVKKTAKGWSYRKVLCKQER</sequence>
<dbReference type="Pfam" id="PF13302">
    <property type="entry name" value="Acetyltransf_3"/>
    <property type="match status" value="1"/>
</dbReference>
<feature type="domain" description="N-acetyltransferase" evidence="1">
    <location>
        <begin position="18"/>
        <end position="168"/>
    </location>
</feature>
<dbReference type="PROSITE" id="PS51186">
    <property type="entry name" value="GNAT"/>
    <property type="match status" value="1"/>
</dbReference>
<keyword evidence="3" id="KW-1185">Reference proteome</keyword>
<evidence type="ECO:0000313" key="3">
    <source>
        <dbReference type="Proteomes" id="UP000677616"/>
    </source>
</evidence>